<keyword evidence="5" id="KW-0812">Transmembrane</keyword>
<keyword evidence="4" id="KW-1003">Cell membrane</keyword>
<dbReference type="OrthoDB" id="9805749at2"/>
<dbReference type="InterPro" id="IPR006042">
    <property type="entry name" value="Xan_ur_permease"/>
</dbReference>
<evidence type="ECO:0000313" key="8">
    <source>
        <dbReference type="EMBL" id="ATG75619.1"/>
    </source>
</evidence>
<dbReference type="KEGG" id="zdf:AN401_18640"/>
<keyword evidence="6" id="KW-1133">Transmembrane helix</keyword>
<keyword evidence="9" id="KW-1185">Reference proteome</keyword>
<dbReference type="PANTHER" id="PTHR42810:SF4">
    <property type="entry name" value="URIC ACID TRANSPORTER UACT"/>
    <property type="match status" value="1"/>
</dbReference>
<keyword evidence="7" id="KW-0472">Membrane</keyword>
<keyword evidence="3" id="KW-0813">Transport</keyword>
<proteinExistence type="inferred from homology"/>
<evidence type="ECO:0000256" key="7">
    <source>
        <dbReference type="ARBA" id="ARBA00023136"/>
    </source>
</evidence>
<dbReference type="EMBL" id="CP012621">
    <property type="protein sequence ID" value="ATG75619.1"/>
    <property type="molecule type" value="Genomic_DNA"/>
</dbReference>
<dbReference type="InterPro" id="IPR006043">
    <property type="entry name" value="NCS2"/>
</dbReference>
<dbReference type="PANTHER" id="PTHR42810">
    <property type="entry name" value="PURINE PERMEASE C1399.01C-RELATED"/>
    <property type="match status" value="1"/>
</dbReference>
<dbReference type="GO" id="GO:0005886">
    <property type="term" value="C:plasma membrane"/>
    <property type="evidence" value="ECO:0007669"/>
    <property type="project" value="UniProtKB-SubCell"/>
</dbReference>
<evidence type="ECO:0000256" key="2">
    <source>
        <dbReference type="ARBA" id="ARBA00008821"/>
    </source>
</evidence>
<evidence type="ECO:0000256" key="6">
    <source>
        <dbReference type="ARBA" id="ARBA00022989"/>
    </source>
</evidence>
<dbReference type="Proteomes" id="UP000217763">
    <property type="component" value="Chromosome"/>
</dbReference>
<evidence type="ECO:0000256" key="5">
    <source>
        <dbReference type="ARBA" id="ARBA00022692"/>
    </source>
</evidence>
<gene>
    <name evidence="8" type="ORF">AN401_18640</name>
</gene>
<evidence type="ECO:0000256" key="1">
    <source>
        <dbReference type="ARBA" id="ARBA00004651"/>
    </source>
</evidence>
<organism evidence="8 9">
    <name type="scientific">Zobellella denitrificans</name>
    <dbReference type="NCBI Taxonomy" id="347534"/>
    <lineage>
        <taxon>Bacteria</taxon>
        <taxon>Pseudomonadati</taxon>
        <taxon>Pseudomonadota</taxon>
        <taxon>Gammaproteobacteria</taxon>
        <taxon>Aeromonadales</taxon>
        <taxon>Aeromonadaceae</taxon>
        <taxon>Zobellella</taxon>
    </lineage>
</organism>
<protein>
    <submittedName>
        <fullName evidence="8">Nucleobase:cation symporter</fullName>
    </submittedName>
</protein>
<reference evidence="9" key="1">
    <citation type="submission" date="2015-09" db="EMBL/GenBank/DDBJ databases">
        <authorList>
            <person name="Shao Z."/>
            <person name="Wang L."/>
        </authorList>
    </citation>
    <scope>NUCLEOTIDE SEQUENCE [LARGE SCALE GENOMIC DNA]</scope>
    <source>
        <strain evidence="9">F13-1</strain>
    </source>
</reference>
<dbReference type="Pfam" id="PF00860">
    <property type="entry name" value="Xan_ur_permease"/>
    <property type="match status" value="1"/>
</dbReference>
<comment type="similarity">
    <text evidence="2">Belongs to the nucleobase:cation symporter-2 (NCS2) (TC 2.A.40) family.</text>
</comment>
<evidence type="ECO:0000313" key="9">
    <source>
        <dbReference type="Proteomes" id="UP000217763"/>
    </source>
</evidence>
<name>A0A231MUB9_9GAMM</name>
<evidence type="ECO:0000256" key="3">
    <source>
        <dbReference type="ARBA" id="ARBA00022448"/>
    </source>
</evidence>
<dbReference type="PROSITE" id="PS01116">
    <property type="entry name" value="XANTH_URACIL_PERMASE"/>
    <property type="match status" value="1"/>
</dbReference>
<accession>A0A231MUB9</accession>
<dbReference type="GO" id="GO:0042907">
    <property type="term" value="F:xanthine transmembrane transporter activity"/>
    <property type="evidence" value="ECO:0007669"/>
    <property type="project" value="TreeGrafter"/>
</dbReference>
<comment type="subcellular location">
    <subcellularLocation>
        <location evidence="1">Cell membrane</location>
        <topology evidence="1">Multi-pass membrane protein</topology>
    </subcellularLocation>
</comment>
<dbReference type="NCBIfam" id="NF037981">
    <property type="entry name" value="NCS2_1"/>
    <property type="match status" value="1"/>
</dbReference>
<sequence length="452" mass="47397">MSEVHKDVTAPVDEKLPLKTLLAFGLQHVLVMAASPIASVFLMATALGFPPELTINLLSATFIICGIGTLLQSIGWRGFGARLPFIMLPGGAPIVLFILIAQQTDVATASGAVILTALFYFLVLPVFKKFLRFFPSVVVGTMLLLVAINLVKISGFLIVGKPGTEGFAAPLNLLLAFATIGFTVLFARVLSGMMGQLAILLGLLGGTLVAVLFGAFHAEHLSLFPLFSLPSLLPFGMPKFDLLASLPLMIFCIISMVEATGQTIAIGEVVDKKLDPENDVAKTIRGDAAVSLLGGLFGTSLIITSGENIGVVRATGIRSRYVTLVSGLMLILFALLAPLARVIHGVPEAVVGGTGLVVFAIVGTMGIDMLRRVDLRQHANMYVVSVALAVGLFPILVPGVYSQFPSGLASLLGNGVAMGAITAALMNALFHYLGKGPAPVAAAEDHSRLQSR</sequence>
<evidence type="ECO:0000256" key="4">
    <source>
        <dbReference type="ARBA" id="ARBA00022475"/>
    </source>
</evidence>
<dbReference type="RefSeq" id="WP_094041196.1">
    <property type="nucleotide sequence ID" value="NZ_CP012621.1"/>
</dbReference>
<dbReference type="AlphaFoldDB" id="A0A231MUB9"/>